<dbReference type="InterPro" id="IPR000835">
    <property type="entry name" value="HTH_MarR-typ"/>
</dbReference>
<keyword evidence="3" id="KW-0804">Transcription</keyword>
<dbReference type="PROSITE" id="PS01117">
    <property type="entry name" value="HTH_MARR_1"/>
    <property type="match status" value="1"/>
</dbReference>
<dbReference type="PRINTS" id="PR00598">
    <property type="entry name" value="HTHMARR"/>
</dbReference>
<feature type="domain" description="HTH marR-type" evidence="4">
    <location>
        <begin position="35"/>
        <end position="169"/>
    </location>
</feature>
<evidence type="ECO:0000313" key="5">
    <source>
        <dbReference type="EMBL" id="PTU30231.1"/>
    </source>
</evidence>
<keyword evidence="1" id="KW-0805">Transcription regulation</keyword>
<dbReference type="Gene3D" id="1.10.10.10">
    <property type="entry name" value="Winged helix-like DNA-binding domain superfamily/Winged helix DNA-binding domain"/>
    <property type="match status" value="1"/>
</dbReference>
<dbReference type="InterPro" id="IPR036388">
    <property type="entry name" value="WH-like_DNA-bd_sf"/>
</dbReference>
<reference evidence="5 6" key="1">
    <citation type="submission" date="2018-04" db="EMBL/GenBank/DDBJ databases">
        <title>Novel species isolated from glacier.</title>
        <authorList>
            <person name="Liu Q."/>
            <person name="Xin Y.-H."/>
        </authorList>
    </citation>
    <scope>NUCLEOTIDE SEQUENCE [LARGE SCALE GENOMIC DNA]</scope>
    <source>
        <strain evidence="5 6">GT1R17</strain>
    </source>
</reference>
<accession>A0A2T5MCE5</accession>
<dbReference type="PANTHER" id="PTHR42756">
    <property type="entry name" value="TRANSCRIPTIONAL REGULATOR, MARR"/>
    <property type="match status" value="1"/>
</dbReference>
<comment type="caution">
    <text evidence="5">The sequence shown here is derived from an EMBL/GenBank/DDBJ whole genome shotgun (WGS) entry which is preliminary data.</text>
</comment>
<dbReference type="Pfam" id="PF01047">
    <property type="entry name" value="MarR"/>
    <property type="match status" value="1"/>
</dbReference>
<evidence type="ECO:0000259" key="4">
    <source>
        <dbReference type="PROSITE" id="PS50995"/>
    </source>
</evidence>
<dbReference type="EMBL" id="QANS01000006">
    <property type="protein sequence ID" value="PTU30231.1"/>
    <property type="molecule type" value="Genomic_DNA"/>
</dbReference>
<dbReference type="OrthoDB" id="5947517at2"/>
<dbReference type="PROSITE" id="PS50995">
    <property type="entry name" value="HTH_MARR_2"/>
    <property type="match status" value="1"/>
</dbReference>
<dbReference type="RefSeq" id="WP_107941172.1">
    <property type="nucleotide sequence ID" value="NZ_QANS01000006.1"/>
</dbReference>
<evidence type="ECO:0000256" key="3">
    <source>
        <dbReference type="ARBA" id="ARBA00023163"/>
    </source>
</evidence>
<sequence length="180" mass="19850">MSKPDSPSTTCAVVEQIDSAVRRVSAIIPGAPKDDIRLVRLIHNVAADMSARFDGMLRPHGLNETDFRTLMQLFCSPEGQAHPSDLSQFATQSRTNMTRIVDSLVERGWVTRYASDVDRRRIVLAITQDGEALVKRLLPQFHPKLSSFLSILSVDEKETMTEGLKKIAASLEASARGGKS</sequence>
<dbReference type="GO" id="GO:0003700">
    <property type="term" value="F:DNA-binding transcription factor activity"/>
    <property type="evidence" value="ECO:0007669"/>
    <property type="project" value="InterPro"/>
</dbReference>
<dbReference type="InterPro" id="IPR036390">
    <property type="entry name" value="WH_DNA-bd_sf"/>
</dbReference>
<protein>
    <submittedName>
        <fullName evidence="5">MarR family transcriptional regulator</fullName>
    </submittedName>
</protein>
<dbReference type="AlphaFoldDB" id="A0A2T5MCE5"/>
<proteinExistence type="predicted"/>
<dbReference type="PANTHER" id="PTHR42756:SF1">
    <property type="entry name" value="TRANSCRIPTIONAL REPRESSOR OF EMRAB OPERON"/>
    <property type="match status" value="1"/>
</dbReference>
<evidence type="ECO:0000313" key="6">
    <source>
        <dbReference type="Proteomes" id="UP000244248"/>
    </source>
</evidence>
<gene>
    <name evidence="5" type="ORF">CJD38_14870</name>
</gene>
<dbReference type="SUPFAM" id="SSF46785">
    <property type="entry name" value="Winged helix' DNA-binding domain"/>
    <property type="match status" value="1"/>
</dbReference>
<keyword evidence="2" id="KW-0238">DNA-binding</keyword>
<dbReference type="SMART" id="SM00347">
    <property type="entry name" value="HTH_MARR"/>
    <property type="match status" value="1"/>
</dbReference>
<dbReference type="GO" id="GO:0003677">
    <property type="term" value="F:DNA binding"/>
    <property type="evidence" value="ECO:0007669"/>
    <property type="project" value="UniProtKB-KW"/>
</dbReference>
<organism evidence="5 6">
    <name type="scientific">Stenotrophobium rhamnosiphilum</name>
    <dbReference type="NCBI Taxonomy" id="2029166"/>
    <lineage>
        <taxon>Bacteria</taxon>
        <taxon>Pseudomonadati</taxon>
        <taxon>Pseudomonadota</taxon>
        <taxon>Gammaproteobacteria</taxon>
        <taxon>Nevskiales</taxon>
        <taxon>Nevskiaceae</taxon>
        <taxon>Stenotrophobium</taxon>
    </lineage>
</organism>
<dbReference type="InterPro" id="IPR023187">
    <property type="entry name" value="Tscrpt_reg_MarR-type_CS"/>
</dbReference>
<evidence type="ECO:0000256" key="2">
    <source>
        <dbReference type="ARBA" id="ARBA00023125"/>
    </source>
</evidence>
<keyword evidence="6" id="KW-1185">Reference proteome</keyword>
<name>A0A2T5MCE5_9GAMM</name>
<dbReference type="Proteomes" id="UP000244248">
    <property type="component" value="Unassembled WGS sequence"/>
</dbReference>
<evidence type="ECO:0000256" key="1">
    <source>
        <dbReference type="ARBA" id="ARBA00023015"/>
    </source>
</evidence>